<dbReference type="Pfam" id="PF01348">
    <property type="entry name" value="Intron_maturas2"/>
    <property type="match status" value="1"/>
</dbReference>
<evidence type="ECO:0000313" key="2">
    <source>
        <dbReference type="EMBL" id="AVR57719.1"/>
    </source>
</evidence>
<geneLocation type="mitochondrion" evidence="2"/>
<proteinExistence type="predicted"/>
<sequence length="892" mass="103963">MGIRCFCSLDYQGSFQKSEERLKNEKGQIRVNPSLKTTQILTTSQQNPLTDETGYLNSILSALKDLQPKNGQYVNLTKAFLSNPEFLKFAYYHIKNKPGNATSATTSETLDGINHDWFEKIAIDISNGKYAFQNCRRIYIPKAEKKQLRPITVGNPRDKIVQKAMQIILEEIFERKESYFSPYSHGFRPGKSCHTALEQIQTKWTAIPWYIKFNIVKCFDELNRNILINRLNEKIKDRRFIDMFQKMFKAGIFIMSADSKQTQIIQEKLGVPQGSILSPILSNIFLTSLDNFISNLIKEHRKGERASINSKYVEETKVTEKDLMNIPENQLTPKLIKRIVNQKKRQALKKGLRYTLFDDQYIRVKYVRYVDDFIVGVRASKETAIKIKKEIILFLKSSLHLRVNEDKTKIYQSYCEKIKFLGMNIHNVPTKNLPFRRARHLEQIRKNKSRIVNCVIGMQNRRFKIFREHIFEGLRKHYKKAEDSGTLDAWKQDLEKAISVVIPSEGLNENSRRVFSQFVKELDKFWHSDQNKILNEFLENLNDPNLIPLTRKEILSRIVFALESKGYKASGSKAAKYATTLNEVGGITYCPEILTFSPSLIDKLNKIDKDTKSERFKGKKFLKEVLYWLRQEGKNKKPSLMKSNMAEKVREYWENNKVRTSLPPQITIDLDKLYKKLEENKIINNKKKPIAKTNILIAEDYYIIKYYNSVAYGLMSYYRCVTNINKLKEIISYHLRYSLLYTLMNKHKLSSVKAVLKVYGKNIQTIQGDRKAEFIDLVTVSQMKSEFLTKPIANPYENMDKIFISLQSSKLFGNKCAVIDCDNEGNEIHHIKQLYRIDDKGILISKGKAKKLKGALAYESALKRKQIPLCTYHHKAWHDEKIGLNDIDSFWK</sequence>
<dbReference type="InterPro" id="IPR000477">
    <property type="entry name" value="RT_dom"/>
</dbReference>
<reference evidence="2" key="1">
    <citation type="submission" date="2017-09" db="EMBL/GenBank/DDBJ databases">
        <title>Your Publication.</title>
        <authorList>
            <person name="Keepers K.G."/>
            <person name="Pogoda C.S."/>
            <person name="Hamsher S.E."/>
            <person name="Stepanek J.G."/>
            <person name="Kane N.C."/>
            <person name="Kociolek J.P."/>
        </authorList>
    </citation>
    <scope>NUCLEOTIDE SEQUENCE</scope>
</reference>
<dbReference type="PANTHER" id="PTHR33642">
    <property type="entry name" value="COX1/OXI3 INTRON 1 PROTEIN-RELATED"/>
    <property type="match status" value="1"/>
</dbReference>
<name>A0A2R4A3S5_9STRA</name>
<dbReference type="PANTHER" id="PTHR33642:SF4">
    <property type="entry name" value="COX1_OXI3 INTRON 1 PROTEIN-RELATED"/>
    <property type="match status" value="1"/>
</dbReference>
<feature type="domain" description="Reverse transcriptase" evidence="1">
    <location>
        <begin position="121"/>
        <end position="425"/>
    </location>
</feature>
<keyword evidence="2" id="KW-0496">Mitochondrion</keyword>
<dbReference type="PROSITE" id="PS50878">
    <property type="entry name" value="RT_POL"/>
    <property type="match status" value="1"/>
</dbReference>
<protein>
    <recommendedName>
        <fullName evidence="1">Reverse transcriptase domain-containing protein</fullName>
    </recommendedName>
</protein>
<gene>
    <name evidence="2" type="primary">AI1</name>
</gene>
<dbReference type="EMBL" id="MF997424">
    <property type="protein sequence ID" value="AVR57719.1"/>
    <property type="molecule type" value="Genomic_DNA"/>
</dbReference>
<dbReference type="CDD" id="cd01651">
    <property type="entry name" value="RT_G2_intron"/>
    <property type="match status" value="1"/>
</dbReference>
<dbReference type="AlphaFoldDB" id="A0A2R4A3S5"/>
<dbReference type="InterPro" id="IPR043502">
    <property type="entry name" value="DNA/RNA_pol_sf"/>
</dbReference>
<organism evidence="2">
    <name type="scientific">Halamphora calidilacuna</name>
    <dbReference type="NCBI Taxonomy" id="2133758"/>
    <lineage>
        <taxon>Eukaryota</taxon>
        <taxon>Sar</taxon>
        <taxon>Stramenopiles</taxon>
        <taxon>Ochrophyta</taxon>
        <taxon>Bacillariophyta</taxon>
        <taxon>Bacillariophyceae</taxon>
        <taxon>Bacillariophycidae</taxon>
        <taxon>Naviculales</taxon>
        <taxon>Amphipleuraceae</taxon>
        <taxon>Halamphora</taxon>
    </lineage>
</organism>
<accession>A0A2R4A3S5</accession>
<dbReference type="GO" id="GO:0090615">
    <property type="term" value="P:mitochondrial mRNA processing"/>
    <property type="evidence" value="ECO:0007669"/>
    <property type="project" value="TreeGrafter"/>
</dbReference>
<evidence type="ECO:0000259" key="1">
    <source>
        <dbReference type="PROSITE" id="PS50878"/>
    </source>
</evidence>
<dbReference type="SUPFAM" id="SSF56672">
    <property type="entry name" value="DNA/RNA polymerases"/>
    <property type="match status" value="1"/>
</dbReference>
<dbReference type="GO" id="GO:0006315">
    <property type="term" value="P:homing of group II introns"/>
    <property type="evidence" value="ECO:0007669"/>
    <property type="project" value="TreeGrafter"/>
</dbReference>
<dbReference type="GO" id="GO:0005739">
    <property type="term" value="C:mitochondrion"/>
    <property type="evidence" value="ECO:0007669"/>
    <property type="project" value="TreeGrafter"/>
</dbReference>
<dbReference type="Pfam" id="PF00078">
    <property type="entry name" value="RVT_1"/>
    <property type="match status" value="1"/>
</dbReference>
<dbReference type="GO" id="GO:0003964">
    <property type="term" value="F:RNA-directed DNA polymerase activity"/>
    <property type="evidence" value="ECO:0007669"/>
    <property type="project" value="TreeGrafter"/>
</dbReference>
<dbReference type="InterPro" id="IPR024937">
    <property type="entry name" value="Domain_X"/>
</dbReference>